<dbReference type="OrthoDB" id="10253254at2759"/>
<dbReference type="InterPro" id="IPR027417">
    <property type="entry name" value="P-loop_NTPase"/>
</dbReference>
<organism evidence="7 8">
    <name type="scientific">Meloidogyne enterolobii</name>
    <name type="common">Root-knot nematode worm</name>
    <name type="synonym">Meloidogyne mayaguensis</name>
    <dbReference type="NCBI Taxonomy" id="390850"/>
    <lineage>
        <taxon>Eukaryota</taxon>
        <taxon>Metazoa</taxon>
        <taxon>Ecdysozoa</taxon>
        <taxon>Nematoda</taxon>
        <taxon>Chromadorea</taxon>
        <taxon>Rhabditida</taxon>
        <taxon>Tylenchina</taxon>
        <taxon>Tylenchomorpha</taxon>
        <taxon>Tylenchoidea</taxon>
        <taxon>Meloidogynidae</taxon>
        <taxon>Meloidogyninae</taxon>
        <taxon>Meloidogyne</taxon>
    </lineage>
</organism>
<dbReference type="EC" id="3.6.4.13" evidence="1"/>
<dbReference type="GO" id="GO:0006397">
    <property type="term" value="P:mRNA processing"/>
    <property type="evidence" value="ECO:0007669"/>
    <property type="project" value="UniProtKB-KW"/>
</dbReference>
<evidence type="ECO:0000313" key="8">
    <source>
        <dbReference type="Proteomes" id="UP000580250"/>
    </source>
</evidence>
<evidence type="ECO:0000256" key="5">
    <source>
        <dbReference type="ARBA" id="ARBA00023187"/>
    </source>
</evidence>
<evidence type="ECO:0000313" key="7">
    <source>
        <dbReference type="EMBL" id="CAD2155961.1"/>
    </source>
</evidence>
<keyword evidence="4" id="KW-0347">Helicase</keyword>
<evidence type="ECO:0000256" key="2">
    <source>
        <dbReference type="ARBA" id="ARBA00022664"/>
    </source>
</evidence>
<keyword evidence="3" id="KW-0378">Hydrolase</keyword>
<keyword evidence="4" id="KW-0067">ATP-binding</keyword>
<gene>
    <name evidence="7" type="ORF">MENT_LOCUS12075</name>
</gene>
<keyword evidence="5" id="KW-0508">mRNA splicing</keyword>
<evidence type="ECO:0000256" key="6">
    <source>
        <dbReference type="ARBA" id="ARBA00047984"/>
    </source>
</evidence>
<dbReference type="GO" id="GO:0005681">
    <property type="term" value="C:spliceosomal complex"/>
    <property type="evidence" value="ECO:0007669"/>
    <property type="project" value="TreeGrafter"/>
</dbReference>
<dbReference type="PANTHER" id="PTHR18934">
    <property type="entry name" value="ATP-DEPENDENT RNA HELICASE"/>
    <property type="match status" value="1"/>
</dbReference>
<evidence type="ECO:0000256" key="3">
    <source>
        <dbReference type="ARBA" id="ARBA00022801"/>
    </source>
</evidence>
<dbReference type="PANTHER" id="PTHR18934:SF109">
    <property type="entry name" value="ATP-DEPENDENT RNA HELICASE DHX15 HOMOLOG"/>
    <property type="match status" value="1"/>
</dbReference>
<evidence type="ECO:0000256" key="4">
    <source>
        <dbReference type="ARBA" id="ARBA00022806"/>
    </source>
</evidence>
<proteinExistence type="predicted"/>
<dbReference type="EMBL" id="CAJEWN010000060">
    <property type="protein sequence ID" value="CAD2155961.1"/>
    <property type="molecule type" value="Genomic_DNA"/>
</dbReference>
<protein>
    <recommendedName>
        <fullName evidence="1">RNA helicase</fullName>
        <ecNumber evidence="1">3.6.4.13</ecNumber>
    </recommendedName>
</protein>
<comment type="caution">
    <text evidence="7">The sequence shown here is derived from an EMBL/GenBank/DDBJ whole genome shotgun (WGS) entry which is preliminary data.</text>
</comment>
<dbReference type="GO" id="GO:0008380">
    <property type="term" value="P:RNA splicing"/>
    <property type="evidence" value="ECO:0007669"/>
    <property type="project" value="UniProtKB-KW"/>
</dbReference>
<dbReference type="Gene3D" id="3.40.50.300">
    <property type="entry name" value="P-loop containing nucleotide triphosphate hydrolases"/>
    <property type="match status" value="1"/>
</dbReference>
<accession>A0A6V7UET0</accession>
<evidence type="ECO:0000256" key="1">
    <source>
        <dbReference type="ARBA" id="ARBA00012552"/>
    </source>
</evidence>
<dbReference type="Proteomes" id="UP000580250">
    <property type="component" value="Unassembled WGS sequence"/>
</dbReference>
<dbReference type="AlphaFoldDB" id="A0A6V7UET0"/>
<dbReference type="GO" id="GO:0003723">
    <property type="term" value="F:RNA binding"/>
    <property type="evidence" value="ECO:0007669"/>
    <property type="project" value="TreeGrafter"/>
</dbReference>
<comment type="catalytic activity">
    <reaction evidence="6">
        <text>ATP + H2O = ADP + phosphate + H(+)</text>
        <dbReference type="Rhea" id="RHEA:13065"/>
        <dbReference type="ChEBI" id="CHEBI:15377"/>
        <dbReference type="ChEBI" id="CHEBI:15378"/>
        <dbReference type="ChEBI" id="CHEBI:30616"/>
        <dbReference type="ChEBI" id="CHEBI:43474"/>
        <dbReference type="ChEBI" id="CHEBI:456216"/>
        <dbReference type="EC" id="3.6.4.13"/>
    </reaction>
</comment>
<keyword evidence="2" id="KW-0507">mRNA processing</keyword>
<dbReference type="GO" id="GO:0003724">
    <property type="term" value="F:RNA helicase activity"/>
    <property type="evidence" value="ECO:0007669"/>
    <property type="project" value="UniProtKB-EC"/>
</dbReference>
<keyword evidence="4" id="KW-0547">Nucleotide-binding</keyword>
<sequence length="48" mass="5274">MVACTEPRRVAAMSVATRVGVELDVQLGQEVGYSIRFEGCFSDRTPQI</sequence>
<name>A0A6V7UET0_MELEN</name>
<dbReference type="GO" id="GO:0016787">
    <property type="term" value="F:hydrolase activity"/>
    <property type="evidence" value="ECO:0007669"/>
    <property type="project" value="UniProtKB-KW"/>
</dbReference>
<reference evidence="7 8" key="1">
    <citation type="submission" date="2020-08" db="EMBL/GenBank/DDBJ databases">
        <authorList>
            <person name="Koutsovoulos G."/>
            <person name="Danchin GJ E."/>
        </authorList>
    </citation>
    <scope>NUCLEOTIDE SEQUENCE [LARGE SCALE GENOMIC DNA]</scope>
</reference>